<feature type="non-terminal residue" evidence="2">
    <location>
        <position position="227"/>
    </location>
</feature>
<keyword evidence="3" id="KW-1185">Reference proteome</keyword>
<dbReference type="OrthoDB" id="3903561at2759"/>
<organism evidence="2 3">
    <name type="scientific">Plectosphaerella plurivora</name>
    <dbReference type="NCBI Taxonomy" id="936078"/>
    <lineage>
        <taxon>Eukaryota</taxon>
        <taxon>Fungi</taxon>
        <taxon>Dikarya</taxon>
        <taxon>Ascomycota</taxon>
        <taxon>Pezizomycotina</taxon>
        <taxon>Sordariomycetes</taxon>
        <taxon>Hypocreomycetidae</taxon>
        <taxon>Glomerellales</taxon>
        <taxon>Plectosphaerellaceae</taxon>
        <taxon>Plectosphaerella</taxon>
    </lineage>
</organism>
<feature type="transmembrane region" description="Helical" evidence="1">
    <location>
        <begin position="12"/>
        <end position="31"/>
    </location>
</feature>
<dbReference type="Proteomes" id="UP000770015">
    <property type="component" value="Unassembled WGS sequence"/>
</dbReference>
<name>A0A9P8V0Q8_9PEZI</name>
<accession>A0A9P8V0Q8</accession>
<evidence type="ECO:0000313" key="2">
    <source>
        <dbReference type="EMBL" id="KAH6663284.1"/>
    </source>
</evidence>
<keyword evidence="1" id="KW-0812">Transmembrane</keyword>
<feature type="non-terminal residue" evidence="2">
    <location>
        <position position="1"/>
    </location>
</feature>
<evidence type="ECO:0000256" key="1">
    <source>
        <dbReference type="SAM" id="Phobius"/>
    </source>
</evidence>
<reference evidence="2" key="1">
    <citation type="journal article" date="2021" name="Nat. Commun.">
        <title>Genetic determinants of endophytism in the Arabidopsis root mycobiome.</title>
        <authorList>
            <person name="Mesny F."/>
            <person name="Miyauchi S."/>
            <person name="Thiergart T."/>
            <person name="Pickel B."/>
            <person name="Atanasova L."/>
            <person name="Karlsson M."/>
            <person name="Huettel B."/>
            <person name="Barry K.W."/>
            <person name="Haridas S."/>
            <person name="Chen C."/>
            <person name="Bauer D."/>
            <person name="Andreopoulos W."/>
            <person name="Pangilinan J."/>
            <person name="LaButti K."/>
            <person name="Riley R."/>
            <person name="Lipzen A."/>
            <person name="Clum A."/>
            <person name="Drula E."/>
            <person name="Henrissat B."/>
            <person name="Kohler A."/>
            <person name="Grigoriev I.V."/>
            <person name="Martin F.M."/>
            <person name="Hacquard S."/>
        </authorList>
    </citation>
    <scope>NUCLEOTIDE SEQUENCE</scope>
    <source>
        <strain evidence="2">MPI-SDFR-AT-0117</strain>
    </source>
</reference>
<keyword evidence="1" id="KW-1133">Transmembrane helix</keyword>
<feature type="transmembrane region" description="Helical" evidence="1">
    <location>
        <begin position="154"/>
        <end position="173"/>
    </location>
</feature>
<sequence length="227" mass="25754">DVRAAKWGDYILWIPLFLVFAVGMPFFYLPTTPSGRVLFLKTPAVGCQPDGSFRTDDDYSPWDVLGFFKITMRFGSLTFTQAKIIDVVWDTVIGRMGQSLMAYYCWIAFSSYVRVSMESKPVTYNTYFTTHLESSASVRSTLKMMRDFSTRKGLRSRIAMAIIILDLLFMLAWPTLASIMTGYTSEEASFVRDSAGNLITTTQINTLAYVIHDGWRVNVSGDYLVTY</sequence>
<dbReference type="AlphaFoldDB" id="A0A9P8V0Q8"/>
<gene>
    <name evidence="2" type="ORF">F5X68DRAFT_123649</name>
</gene>
<comment type="caution">
    <text evidence="2">The sequence shown here is derived from an EMBL/GenBank/DDBJ whole genome shotgun (WGS) entry which is preliminary data.</text>
</comment>
<evidence type="ECO:0000313" key="3">
    <source>
        <dbReference type="Proteomes" id="UP000770015"/>
    </source>
</evidence>
<dbReference type="EMBL" id="JAGSXJ010000043">
    <property type="protein sequence ID" value="KAH6663284.1"/>
    <property type="molecule type" value="Genomic_DNA"/>
</dbReference>
<keyword evidence="1" id="KW-0472">Membrane</keyword>
<proteinExistence type="predicted"/>
<protein>
    <submittedName>
        <fullName evidence="2">Uncharacterized protein</fullName>
    </submittedName>
</protein>